<sequence>MAAETIGASGYTLEQLAAYQDRGRTPAIPEIDGDPECRAVLDSMGRLGVLSRELIELDTPPDLPESWFQQILGEVARESRAGRDLPLIDAEPVRVVVTEGAVRGLVREAGDAVPGVLVERVQVDLVGDLRLDVRLTISALYGTHLRTVAEDVRARIRDALEEYAGWTIGAIDVVVDSVRRTEDER</sequence>
<comment type="similarity">
    <text evidence="1">Belongs to the asp23 family.</text>
</comment>
<evidence type="ECO:0000313" key="2">
    <source>
        <dbReference type="EMBL" id="MBT8798140.1"/>
    </source>
</evidence>
<keyword evidence="3" id="KW-1185">Reference proteome</keyword>
<comment type="caution">
    <text evidence="2">The sequence shown here is derived from an EMBL/GenBank/DDBJ whole genome shotgun (WGS) entry which is preliminary data.</text>
</comment>
<proteinExistence type="inferred from homology"/>
<dbReference type="Pfam" id="PF03780">
    <property type="entry name" value="Asp23"/>
    <property type="match status" value="1"/>
</dbReference>
<gene>
    <name evidence="2" type="ORF">J0P97_08660</name>
</gene>
<evidence type="ECO:0000313" key="3">
    <source>
        <dbReference type="Proteomes" id="UP000740605"/>
    </source>
</evidence>
<accession>A0ABS5XUC7</accession>
<dbReference type="InterPro" id="IPR005531">
    <property type="entry name" value="Asp23"/>
</dbReference>
<reference evidence="2 3" key="1">
    <citation type="submission" date="2021-03" db="EMBL/GenBank/DDBJ databases">
        <title>Microbacterium pauli sp. nov., isolated from microfiltered milk.</title>
        <authorList>
            <person name="Bellassi P."/>
            <person name="Fontana A."/>
            <person name="Callegari M.L."/>
            <person name="Lorenzo M."/>
            <person name="Cappa F."/>
        </authorList>
    </citation>
    <scope>NUCLEOTIDE SEQUENCE [LARGE SCALE GENOMIC DNA]</scope>
    <source>
        <strain evidence="2 3">DSM 18909</strain>
    </source>
</reference>
<dbReference type="EMBL" id="JAFLHG010000007">
    <property type="protein sequence ID" value="MBT8798140.1"/>
    <property type="molecule type" value="Genomic_DNA"/>
</dbReference>
<organism evidence="2 3">
    <name type="scientific">Microbacterium flavum</name>
    <dbReference type="NCBI Taxonomy" id="415216"/>
    <lineage>
        <taxon>Bacteria</taxon>
        <taxon>Bacillati</taxon>
        <taxon>Actinomycetota</taxon>
        <taxon>Actinomycetes</taxon>
        <taxon>Micrococcales</taxon>
        <taxon>Microbacteriaceae</taxon>
        <taxon>Microbacterium</taxon>
    </lineage>
</organism>
<dbReference type="Proteomes" id="UP000740605">
    <property type="component" value="Unassembled WGS sequence"/>
</dbReference>
<protein>
    <submittedName>
        <fullName evidence="2">Asp23/Gls24 family envelope stress response protein</fullName>
    </submittedName>
</protein>
<name>A0ABS5XUC7_9MICO</name>
<evidence type="ECO:0000256" key="1">
    <source>
        <dbReference type="ARBA" id="ARBA00005721"/>
    </source>
</evidence>
<dbReference type="RefSeq" id="WP_215487387.1">
    <property type="nucleotide sequence ID" value="NZ_BAAAPJ010000002.1"/>
</dbReference>